<dbReference type="InterPro" id="IPR007175">
    <property type="entry name" value="Rpr2/Snm1/Rpp21"/>
</dbReference>
<keyword evidence="2" id="KW-0479">Metal-binding</keyword>
<comment type="caution">
    <text evidence="5">The sequence shown here is derived from an EMBL/GenBank/DDBJ whole genome shotgun (WGS) entry which is preliminary data.</text>
</comment>
<dbReference type="PANTHER" id="PTHR14742:SF0">
    <property type="entry name" value="RIBONUCLEASE P PROTEIN SUBUNIT P21"/>
    <property type="match status" value="1"/>
</dbReference>
<dbReference type="RefSeq" id="XP_067803678.1">
    <property type="nucleotide sequence ID" value="XM_067947114.1"/>
</dbReference>
<dbReference type="PANTHER" id="PTHR14742">
    <property type="entry name" value="RIBONUCLEASE P SUBUNIT P21"/>
    <property type="match status" value="1"/>
</dbReference>
<dbReference type="KEGG" id="bdw:94336383"/>
<evidence type="ECO:0000256" key="3">
    <source>
        <dbReference type="ARBA" id="ARBA00022833"/>
    </source>
</evidence>
<comment type="similarity">
    <text evidence="4">Belongs to the eukaryotic/archaeal RNase P protein component 4 family.</text>
</comment>
<proteinExistence type="inferred from homology"/>
<reference evidence="5" key="1">
    <citation type="journal article" date="2023" name="Nat. Microbiol.">
        <title>Babesia duncani multi-omics identifies virulence factors and drug targets.</title>
        <authorList>
            <person name="Singh P."/>
            <person name="Lonardi S."/>
            <person name="Liang Q."/>
            <person name="Vydyam P."/>
            <person name="Khabirova E."/>
            <person name="Fang T."/>
            <person name="Gihaz S."/>
            <person name="Thekkiniath J."/>
            <person name="Munshi M."/>
            <person name="Abel S."/>
            <person name="Ciampossin L."/>
            <person name="Batugedara G."/>
            <person name="Gupta M."/>
            <person name="Lu X.M."/>
            <person name="Lenz T."/>
            <person name="Chakravarty S."/>
            <person name="Cornillot E."/>
            <person name="Hu Y."/>
            <person name="Ma W."/>
            <person name="Gonzalez L.M."/>
            <person name="Sanchez S."/>
            <person name="Estrada K."/>
            <person name="Sanchez-Flores A."/>
            <person name="Montero E."/>
            <person name="Harb O.S."/>
            <person name="Le Roch K.G."/>
            <person name="Mamoun C.B."/>
        </authorList>
    </citation>
    <scope>NUCLEOTIDE SEQUENCE</scope>
    <source>
        <strain evidence="5">WA1</strain>
    </source>
</reference>
<dbReference type="Pfam" id="PF04032">
    <property type="entry name" value="Rpr2"/>
    <property type="match status" value="1"/>
</dbReference>
<dbReference type="EMBL" id="JALLKP010000002">
    <property type="protein sequence ID" value="KAK2196836.1"/>
    <property type="molecule type" value="Genomic_DNA"/>
</dbReference>
<evidence type="ECO:0000256" key="4">
    <source>
        <dbReference type="ARBA" id="ARBA00038402"/>
    </source>
</evidence>
<evidence type="ECO:0000313" key="6">
    <source>
        <dbReference type="Proteomes" id="UP001214638"/>
    </source>
</evidence>
<dbReference type="GeneID" id="94336383"/>
<evidence type="ECO:0000256" key="2">
    <source>
        <dbReference type="ARBA" id="ARBA00022723"/>
    </source>
</evidence>
<keyword evidence="6" id="KW-1185">Reference proteome</keyword>
<keyword evidence="3" id="KW-0862">Zinc</keyword>
<keyword evidence="1" id="KW-0819">tRNA processing</keyword>
<dbReference type="GO" id="GO:0046872">
    <property type="term" value="F:metal ion binding"/>
    <property type="evidence" value="ECO:0007669"/>
    <property type="project" value="UniProtKB-KW"/>
</dbReference>
<name>A0AAD9PLN2_9APIC</name>
<dbReference type="GO" id="GO:0008033">
    <property type="term" value="P:tRNA processing"/>
    <property type="evidence" value="ECO:0007669"/>
    <property type="project" value="UniProtKB-KW"/>
</dbReference>
<dbReference type="GO" id="GO:0005655">
    <property type="term" value="C:nucleolar ribonuclease P complex"/>
    <property type="evidence" value="ECO:0007669"/>
    <property type="project" value="TreeGrafter"/>
</dbReference>
<evidence type="ECO:0000313" key="5">
    <source>
        <dbReference type="EMBL" id="KAK2196836.1"/>
    </source>
</evidence>
<accession>A0AAD9PLN2</accession>
<evidence type="ECO:0000256" key="1">
    <source>
        <dbReference type="ARBA" id="ARBA00022694"/>
    </source>
</evidence>
<gene>
    <name evidence="5" type="ORF">BdWA1_002085</name>
</gene>
<sequence length="151" mass="17201">MSNKVDRSELDNKTLIRLDSAIKSFSKNVHARRINFLSQAAALVSAASPNLGRCYIKEMNEIANKHTIRLDASIKREVCKGCNTFLMPGQSVLISAEYEHPKSIMKNDDEHLSKEFDNEIAFPFDESGYKWIKTTCRVCTRTRKIRITSDS</sequence>
<dbReference type="AlphaFoldDB" id="A0AAD9PLN2"/>
<organism evidence="5 6">
    <name type="scientific">Babesia duncani</name>
    <dbReference type="NCBI Taxonomy" id="323732"/>
    <lineage>
        <taxon>Eukaryota</taxon>
        <taxon>Sar</taxon>
        <taxon>Alveolata</taxon>
        <taxon>Apicomplexa</taxon>
        <taxon>Aconoidasida</taxon>
        <taxon>Piroplasmida</taxon>
        <taxon>Babesiidae</taxon>
        <taxon>Babesia</taxon>
    </lineage>
</organism>
<dbReference type="Gene3D" id="6.20.50.20">
    <property type="match status" value="1"/>
</dbReference>
<dbReference type="Proteomes" id="UP001214638">
    <property type="component" value="Unassembled WGS sequence"/>
</dbReference>
<protein>
    <submittedName>
        <fullName evidence="5">Ribonuclease P subunit</fullName>
    </submittedName>
</protein>